<comment type="subcellular location">
    <subcellularLocation>
        <location evidence="1">Secreted</location>
    </subcellularLocation>
</comment>
<dbReference type="Gramene" id="TraesCS4A03G0030600.1">
    <property type="protein sequence ID" value="TraesCS4A03G0030600.1.CDS1"/>
    <property type="gene ID" value="TraesCS4A03G0030600"/>
</dbReference>
<dbReference type="Proteomes" id="UP000019116">
    <property type="component" value="Chromosome 4A"/>
</dbReference>
<evidence type="ECO:0000313" key="7">
    <source>
        <dbReference type="Proteomes" id="UP000019116"/>
    </source>
</evidence>
<keyword evidence="4 5" id="KW-0732">Signal</keyword>
<dbReference type="Gramene" id="TraesPARA_EIv1.0_1303000.1">
    <property type="protein sequence ID" value="TraesPARA_EIv1.0_1303000.1.CDS1"/>
    <property type="gene ID" value="TraesPARA_EIv1.0_1303000"/>
</dbReference>
<evidence type="ECO:0000256" key="2">
    <source>
        <dbReference type="ARBA" id="ARBA00005592"/>
    </source>
</evidence>
<keyword evidence="3" id="KW-0964">Secreted</keyword>
<dbReference type="InterPro" id="IPR036908">
    <property type="entry name" value="RlpA-like_sf"/>
</dbReference>
<dbReference type="EnsemblPlants" id="TraesCS4A02G018200.1">
    <property type="protein sequence ID" value="TraesCS4A02G018200.1.cds1"/>
    <property type="gene ID" value="TraesCS4A02G018200"/>
</dbReference>
<dbReference type="Gene3D" id="2.40.40.10">
    <property type="entry name" value="RlpA-like domain"/>
    <property type="match status" value="1"/>
</dbReference>
<dbReference type="GO" id="GO:0005576">
    <property type="term" value="C:extracellular region"/>
    <property type="evidence" value="ECO:0007669"/>
    <property type="project" value="UniProtKB-SubCell"/>
</dbReference>
<dbReference type="Gramene" id="TraesCAD_scaffold_014386_01G001000.1">
    <property type="protein sequence ID" value="TraesCAD_scaffold_014386_01G001000.1"/>
    <property type="gene ID" value="TraesCAD_scaffold_014386_01G001000"/>
</dbReference>
<dbReference type="PROSITE" id="PS51257">
    <property type="entry name" value="PROKAR_LIPOPROTEIN"/>
    <property type="match status" value="1"/>
</dbReference>
<comment type="similarity">
    <text evidence="2">Belongs to the kiwellin family.</text>
</comment>
<organism evidence="6">
    <name type="scientific">Triticum aestivum</name>
    <name type="common">Wheat</name>
    <dbReference type="NCBI Taxonomy" id="4565"/>
    <lineage>
        <taxon>Eukaryota</taxon>
        <taxon>Viridiplantae</taxon>
        <taxon>Streptophyta</taxon>
        <taxon>Embryophyta</taxon>
        <taxon>Tracheophyta</taxon>
        <taxon>Spermatophyta</taxon>
        <taxon>Magnoliopsida</taxon>
        <taxon>Liliopsida</taxon>
        <taxon>Poales</taxon>
        <taxon>Poaceae</taxon>
        <taxon>BOP clade</taxon>
        <taxon>Pooideae</taxon>
        <taxon>Triticodae</taxon>
        <taxon>Triticeae</taxon>
        <taxon>Triticinae</taxon>
        <taxon>Triticum</taxon>
    </lineage>
</organism>
<dbReference type="CDD" id="cd22270">
    <property type="entry name" value="DPBB_kiwellin-like"/>
    <property type="match status" value="1"/>
</dbReference>
<dbReference type="SUPFAM" id="SSF50685">
    <property type="entry name" value="Barwin-like endoglucanases"/>
    <property type="match status" value="1"/>
</dbReference>
<dbReference type="SMR" id="A0A3B6HMD8"/>
<feature type="signal peptide" evidence="5">
    <location>
        <begin position="1"/>
        <end position="26"/>
    </location>
</feature>
<proteinExistence type="inferred from homology"/>
<dbReference type="InterPro" id="IPR039271">
    <property type="entry name" value="Kiwellin-like"/>
</dbReference>
<evidence type="ECO:0000256" key="1">
    <source>
        <dbReference type="ARBA" id="ARBA00004613"/>
    </source>
</evidence>
<dbReference type="AlphaFoldDB" id="A0A3B6HMD8"/>
<keyword evidence="7" id="KW-1185">Reference proteome</keyword>
<evidence type="ECO:0000256" key="5">
    <source>
        <dbReference type="SAM" id="SignalP"/>
    </source>
</evidence>
<feature type="chain" id="PRO_5043174820" evidence="5">
    <location>
        <begin position="27"/>
        <end position="194"/>
    </location>
</feature>
<dbReference type="PANTHER" id="PTHR33191:SF64">
    <property type="match status" value="1"/>
</dbReference>
<reference evidence="6" key="1">
    <citation type="submission" date="2018-08" db="EMBL/GenBank/DDBJ databases">
        <authorList>
            <person name="Rossello M."/>
        </authorList>
    </citation>
    <scope>NUCLEOTIDE SEQUENCE [LARGE SCALE GENOMIC DNA]</scope>
    <source>
        <strain evidence="6">cv. Chinese Spring</strain>
    </source>
</reference>
<protein>
    <submittedName>
        <fullName evidence="6">Uncharacterized protein</fullName>
    </submittedName>
</protein>
<name>A0A3B6HMD8_WHEAT</name>
<evidence type="ECO:0000256" key="4">
    <source>
        <dbReference type="ARBA" id="ARBA00022729"/>
    </source>
</evidence>
<reference evidence="6" key="2">
    <citation type="submission" date="2018-10" db="UniProtKB">
        <authorList>
            <consortium name="EnsemblPlants"/>
        </authorList>
    </citation>
    <scope>IDENTIFICATION</scope>
</reference>
<sequence length="194" mass="20290">MATAGARPAMAVFLLAAVSACHTASCLVRRTGFDAAGCQPSGYLPGRSGNCEMSNSPDCCVDGRQYVQFLCSPPVSATTPAVLTLNSFQKGKDGGHPSECDNAYHDDSEMVVALSTGWFNGMSRCGRTVMITAKGGSSVSAKVVDECDSVHGCDAEHNYEEPCVNNVVDASPAVWGALGLDQNIGIQDVTWSDE</sequence>
<dbReference type="PANTHER" id="PTHR33191">
    <property type="entry name" value="RIPENING-RELATED PROTEIN 2-RELATED"/>
    <property type="match status" value="1"/>
</dbReference>
<dbReference type="OrthoDB" id="406505at2759"/>
<accession>A0A3B6HMD8</accession>
<evidence type="ECO:0000313" key="6">
    <source>
        <dbReference type="EnsemblPlants" id="TraesCS4A02G018200.1.cds1"/>
    </source>
</evidence>
<dbReference type="Pfam" id="PF24300">
    <property type="entry name" value="KWL1"/>
    <property type="match status" value="1"/>
</dbReference>
<dbReference type="OMA" id="FKLINIH"/>
<dbReference type="Gramene" id="TraesCS4A02G018200.1">
    <property type="protein sequence ID" value="TraesCS4A02G018200.1.cds1"/>
    <property type="gene ID" value="TraesCS4A02G018200"/>
</dbReference>
<evidence type="ECO:0000256" key="3">
    <source>
        <dbReference type="ARBA" id="ARBA00022525"/>
    </source>
</evidence>